<dbReference type="AlphaFoldDB" id="A0ABD2CVR5"/>
<sequence length="173" mass="20197">MEDEINNTFLLLINDHMQGIRSFLNFGFIQNNQNCYKLGANITIDEQMFSFKARCRFIQYLPNKPINLILCSDWHPMFKINIFKGGDTSNITTSKISIDQVEVFLQFTETKFGVNIADQMAKKCNVKSGSRRWPLEVFFNIVDLAGINAWILYKERTNTQKRFYVSTSERTCH</sequence>
<gene>
    <name evidence="2" type="ORF">V1477_003393</name>
</gene>
<dbReference type="EMBL" id="JAYRBN010000031">
    <property type="protein sequence ID" value="KAL2748750.1"/>
    <property type="molecule type" value="Genomic_DNA"/>
</dbReference>
<dbReference type="PANTHER" id="PTHR46599:SF6">
    <property type="entry name" value="DUAL SPECIFICITY PHOSPHATASE 26"/>
    <property type="match status" value="1"/>
</dbReference>
<dbReference type="Pfam" id="PF13843">
    <property type="entry name" value="DDE_Tnp_1_7"/>
    <property type="match status" value="1"/>
</dbReference>
<accession>A0ABD2CVR5</accession>
<reference evidence="2 3" key="1">
    <citation type="journal article" date="2024" name="Ann. Entomol. Soc. Am.">
        <title>Genomic analyses of the southern and eastern yellowjacket wasps (Hymenoptera: Vespidae) reveal evolutionary signatures of social life.</title>
        <authorList>
            <person name="Catto M.A."/>
            <person name="Caine P.B."/>
            <person name="Orr S.E."/>
            <person name="Hunt B.G."/>
            <person name="Goodisman M.A.D."/>
        </authorList>
    </citation>
    <scope>NUCLEOTIDE SEQUENCE [LARGE SCALE GENOMIC DNA]</scope>
    <source>
        <strain evidence="2">232</strain>
        <tissue evidence="2">Head and thorax</tissue>
    </source>
</reference>
<dbReference type="Proteomes" id="UP001607303">
    <property type="component" value="Unassembled WGS sequence"/>
</dbReference>
<organism evidence="2 3">
    <name type="scientific">Vespula maculifrons</name>
    <name type="common">Eastern yellow jacket</name>
    <name type="synonym">Wasp</name>
    <dbReference type="NCBI Taxonomy" id="7453"/>
    <lineage>
        <taxon>Eukaryota</taxon>
        <taxon>Metazoa</taxon>
        <taxon>Ecdysozoa</taxon>
        <taxon>Arthropoda</taxon>
        <taxon>Hexapoda</taxon>
        <taxon>Insecta</taxon>
        <taxon>Pterygota</taxon>
        <taxon>Neoptera</taxon>
        <taxon>Endopterygota</taxon>
        <taxon>Hymenoptera</taxon>
        <taxon>Apocrita</taxon>
        <taxon>Aculeata</taxon>
        <taxon>Vespoidea</taxon>
        <taxon>Vespidae</taxon>
        <taxon>Vespinae</taxon>
        <taxon>Vespula</taxon>
    </lineage>
</organism>
<comment type="caution">
    <text evidence="2">The sequence shown here is derived from an EMBL/GenBank/DDBJ whole genome shotgun (WGS) entry which is preliminary data.</text>
</comment>
<proteinExistence type="predicted"/>
<evidence type="ECO:0000313" key="3">
    <source>
        <dbReference type="Proteomes" id="UP001607303"/>
    </source>
</evidence>
<protein>
    <submittedName>
        <fullName evidence="2">PiggyBac transposable element-derived protein 4-like</fullName>
    </submittedName>
</protein>
<name>A0ABD2CVR5_VESMC</name>
<dbReference type="InterPro" id="IPR029526">
    <property type="entry name" value="PGBD"/>
</dbReference>
<evidence type="ECO:0000259" key="1">
    <source>
        <dbReference type="Pfam" id="PF13843"/>
    </source>
</evidence>
<evidence type="ECO:0000313" key="2">
    <source>
        <dbReference type="EMBL" id="KAL2748750.1"/>
    </source>
</evidence>
<dbReference type="PANTHER" id="PTHR46599">
    <property type="entry name" value="PIGGYBAC TRANSPOSABLE ELEMENT-DERIVED PROTEIN 4"/>
    <property type="match status" value="1"/>
</dbReference>
<feature type="domain" description="PiggyBac transposable element-derived protein" evidence="1">
    <location>
        <begin position="15"/>
        <end position="67"/>
    </location>
</feature>
<keyword evidence="3" id="KW-1185">Reference proteome</keyword>